<comment type="caution">
    <text evidence="3">The sequence shown here is derived from an EMBL/GenBank/DDBJ whole genome shotgun (WGS) entry which is preliminary data.</text>
</comment>
<evidence type="ECO:0000256" key="1">
    <source>
        <dbReference type="SAM" id="MobiDB-lite"/>
    </source>
</evidence>
<evidence type="ECO:0000313" key="3">
    <source>
        <dbReference type="EMBL" id="MEE2060181.1"/>
    </source>
</evidence>
<organism evidence="3 4">
    <name type="scientific">Rhodococcus artemisiae</name>
    <dbReference type="NCBI Taxonomy" id="714159"/>
    <lineage>
        <taxon>Bacteria</taxon>
        <taxon>Bacillati</taxon>
        <taxon>Actinomycetota</taxon>
        <taxon>Actinomycetes</taxon>
        <taxon>Mycobacteriales</taxon>
        <taxon>Nocardiaceae</taxon>
        <taxon>Rhodococcus</taxon>
    </lineage>
</organism>
<protein>
    <submittedName>
        <fullName evidence="3">PASTA domain-containing protein</fullName>
    </submittedName>
</protein>
<dbReference type="PROSITE" id="PS51178">
    <property type="entry name" value="PASTA"/>
    <property type="match status" value="1"/>
</dbReference>
<dbReference type="Gene3D" id="3.30.10.20">
    <property type="match status" value="1"/>
</dbReference>
<feature type="compositionally biased region" description="Basic and acidic residues" evidence="1">
    <location>
        <begin position="71"/>
        <end position="85"/>
    </location>
</feature>
<dbReference type="InterPro" id="IPR005543">
    <property type="entry name" value="PASTA_dom"/>
</dbReference>
<dbReference type="CDD" id="cd06577">
    <property type="entry name" value="PASTA_pknB"/>
    <property type="match status" value="1"/>
</dbReference>
<evidence type="ECO:0000313" key="4">
    <source>
        <dbReference type="Proteomes" id="UP001336020"/>
    </source>
</evidence>
<feature type="domain" description="PASTA" evidence="2">
    <location>
        <begin position="4"/>
        <end position="69"/>
    </location>
</feature>
<dbReference type="EMBL" id="JAUTXY010000011">
    <property type="protein sequence ID" value="MEE2060181.1"/>
    <property type="molecule type" value="Genomic_DNA"/>
</dbReference>
<reference evidence="3 4" key="1">
    <citation type="submission" date="2023-07" db="EMBL/GenBank/DDBJ databases">
        <authorList>
            <person name="Girao M."/>
            <person name="Carvalho M.F."/>
        </authorList>
    </citation>
    <scope>NUCLEOTIDE SEQUENCE [LARGE SCALE GENOMIC DNA]</scope>
    <source>
        <strain evidence="3 4">YIM65754</strain>
    </source>
</reference>
<dbReference type="RefSeq" id="WP_330135369.1">
    <property type="nucleotide sequence ID" value="NZ_JAUTXY010000011.1"/>
</dbReference>
<dbReference type="Proteomes" id="UP001336020">
    <property type="component" value="Unassembled WGS sequence"/>
</dbReference>
<evidence type="ECO:0000259" key="2">
    <source>
        <dbReference type="PROSITE" id="PS51178"/>
    </source>
</evidence>
<keyword evidence="4" id="KW-1185">Reference proteome</keyword>
<proteinExistence type="predicted"/>
<sequence>MAHHNAKLEVPDVVGLNADDACAIVRGTGLLPVGPDGAAAPATGVIVAQEPSGSAVVARGTEVVLWNQDSGGERRDASVPHRIESAELDPA</sequence>
<gene>
    <name evidence="3" type="ORF">Q7514_21920</name>
</gene>
<name>A0ABU7LF61_9NOCA</name>
<accession>A0ABU7LF61</accession>
<feature type="region of interest" description="Disordered" evidence="1">
    <location>
        <begin position="68"/>
        <end position="91"/>
    </location>
</feature>
<dbReference type="Pfam" id="PF03793">
    <property type="entry name" value="PASTA"/>
    <property type="match status" value="1"/>
</dbReference>